<dbReference type="Proteomes" id="UP000799118">
    <property type="component" value="Unassembled WGS sequence"/>
</dbReference>
<reference evidence="1" key="1">
    <citation type="journal article" date="2019" name="Environ. Microbiol.">
        <title>Fungal ecological strategies reflected in gene transcription - a case study of two litter decomposers.</title>
        <authorList>
            <person name="Barbi F."/>
            <person name="Kohler A."/>
            <person name="Barry K."/>
            <person name="Baskaran P."/>
            <person name="Daum C."/>
            <person name="Fauchery L."/>
            <person name="Ihrmark K."/>
            <person name="Kuo A."/>
            <person name="LaButti K."/>
            <person name="Lipzen A."/>
            <person name="Morin E."/>
            <person name="Grigoriev I.V."/>
            <person name="Henrissat B."/>
            <person name="Lindahl B."/>
            <person name="Martin F."/>
        </authorList>
    </citation>
    <scope>NUCLEOTIDE SEQUENCE</scope>
    <source>
        <strain evidence="1">JB14</strain>
    </source>
</reference>
<evidence type="ECO:0000313" key="2">
    <source>
        <dbReference type="Proteomes" id="UP000799118"/>
    </source>
</evidence>
<proteinExistence type="predicted"/>
<sequence length="115" mass="12637">MEPSPTEVYLPLTFPYPIKISSLDASASSDIERGTRLLSYSFVYLASNPGSQPETRFGTWDSAIDGTLQSWNIKVGDVISQRKAKEKPVAVIIEPCKHGMQLQGLCVLCGKDMTK</sequence>
<dbReference type="AlphaFoldDB" id="A0A6A4IHI9"/>
<gene>
    <name evidence="1" type="ORF">BT96DRAFT_984906</name>
</gene>
<dbReference type="EMBL" id="ML769388">
    <property type="protein sequence ID" value="KAE9409173.1"/>
    <property type="molecule type" value="Genomic_DNA"/>
</dbReference>
<protein>
    <submittedName>
        <fullName evidence="1">Uncharacterized protein</fullName>
    </submittedName>
</protein>
<name>A0A6A4IHI9_9AGAR</name>
<accession>A0A6A4IHI9</accession>
<organism evidence="1 2">
    <name type="scientific">Gymnopus androsaceus JB14</name>
    <dbReference type="NCBI Taxonomy" id="1447944"/>
    <lineage>
        <taxon>Eukaryota</taxon>
        <taxon>Fungi</taxon>
        <taxon>Dikarya</taxon>
        <taxon>Basidiomycota</taxon>
        <taxon>Agaricomycotina</taxon>
        <taxon>Agaricomycetes</taxon>
        <taxon>Agaricomycetidae</taxon>
        <taxon>Agaricales</taxon>
        <taxon>Marasmiineae</taxon>
        <taxon>Omphalotaceae</taxon>
        <taxon>Gymnopus</taxon>
    </lineage>
</organism>
<dbReference type="OrthoDB" id="10249888at2759"/>
<evidence type="ECO:0000313" key="1">
    <source>
        <dbReference type="EMBL" id="KAE9409173.1"/>
    </source>
</evidence>
<keyword evidence="2" id="KW-1185">Reference proteome</keyword>